<evidence type="ECO:0000259" key="3">
    <source>
        <dbReference type="PROSITE" id="PS50020"/>
    </source>
</evidence>
<dbReference type="Pfam" id="PF18080">
    <property type="entry name" value="Gal_mutarotas_3"/>
    <property type="match status" value="1"/>
</dbReference>
<dbReference type="Pfam" id="PF13620">
    <property type="entry name" value="CarboxypepD_reg"/>
    <property type="match status" value="1"/>
</dbReference>
<dbReference type="Gene3D" id="3.20.20.80">
    <property type="entry name" value="Glycosidases"/>
    <property type="match status" value="1"/>
</dbReference>
<dbReference type="Proteomes" id="UP000430345">
    <property type="component" value="Unassembled WGS sequence"/>
</dbReference>
<evidence type="ECO:0000313" key="4">
    <source>
        <dbReference type="EMBL" id="MPQ43130.1"/>
    </source>
</evidence>
<proteinExistence type="predicted"/>
<dbReference type="SUPFAM" id="SSF49464">
    <property type="entry name" value="Carboxypeptidase regulatory domain-like"/>
    <property type="match status" value="1"/>
</dbReference>
<dbReference type="Gene3D" id="2.60.40.10">
    <property type="entry name" value="Immunoglobulins"/>
    <property type="match status" value="1"/>
</dbReference>
<dbReference type="InterPro" id="IPR003305">
    <property type="entry name" value="CenC_carb-bd"/>
</dbReference>
<dbReference type="InterPro" id="IPR051417">
    <property type="entry name" value="SDr/BOS_complex"/>
</dbReference>
<dbReference type="GO" id="GO:0030246">
    <property type="term" value="F:carbohydrate binding"/>
    <property type="evidence" value="ECO:0007669"/>
    <property type="project" value="InterPro"/>
</dbReference>
<dbReference type="CDD" id="cd14244">
    <property type="entry name" value="GH_101_like"/>
    <property type="match status" value="1"/>
</dbReference>
<evidence type="ECO:0000313" key="5">
    <source>
        <dbReference type="Proteomes" id="UP000430345"/>
    </source>
</evidence>
<evidence type="ECO:0000256" key="1">
    <source>
        <dbReference type="ARBA" id="ARBA00022729"/>
    </source>
</evidence>
<dbReference type="EMBL" id="WHJC01000041">
    <property type="protein sequence ID" value="MPQ43130.1"/>
    <property type="molecule type" value="Genomic_DNA"/>
</dbReference>
<dbReference type="Pfam" id="PF17451">
    <property type="entry name" value="Glyco_hyd_101C"/>
    <property type="match status" value="1"/>
</dbReference>
<reference evidence="4 5" key="1">
    <citation type="submission" date="2019-10" db="EMBL/GenBank/DDBJ databases">
        <title>The Genome Sequence of Clostridium tarantellae Isolated from Fish Brain.</title>
        <authorList>
            <person name="Bano L."/>
            <person name="Kiel M."/>
            <person name="Sales G."/>
            <person name="Doxey A.C."/>
            <person name="Mansfield M.J."/>
            <person name="Schiavone M."/>
            <person name="Rossetto O."/>
            <person name="Pirazzini M."/>
            <person name="Dobrindt U."/>
            <person name="Montecucco C."/>
        </authorList>
    </citation>
    <scope>NUCLEOTIDE SEQUENCE [LARGE SCALE GENOMIC DNA]</scope>
    <source>
        <strain evidence="4 5">DSM 3997</strain>
    </source>
</reference>
<dbReference type="InterPro" id="IPR013783">
    <property type="entry name" value="Ig-like_fold"/>
</dbReference>
<dbReference type="InterPro" id="IPR008969">
    <property type="entry name" value="CarboxyPept-like_regulatory"/>
</dbReference>
<dbReference type="InterPro" id="IPR040633">
    <property type="entry name" value="Gal_mutarotas_3"/>
</dbReference>
<protein>
    <recommendedName>
        <fullName evidence="3">WW domain-containing protein</fullName>
    </recommendedName>
</protein>
<dbReference type="InterPro" id="IPR013784">
    <property type="entry name" value="Carb-bd-like_fold"/>
</dbReference>
<dbReference type="PROSITE" id="PS50020">
    <property type="entry name" value="WW_DOMAIN_2"/>
    <property type="match status" value="1"/>
</dbReference>
<evidence type="ECO:0000256" key="2">
    <source>
        <dbReference type="ARBA" id="ARBA00022801"/>
    </source>
</evidence>
<dbReference type="GO" id="GO:0033926">
    <property type="term" value="F:endo-alpha-N-acetylgalactosaminidase activity"/>
    <property type="evidence" value="ECO:0007669"/>
    <property type="project" value="InterPro"/>
</dbReference>
<keyword evidence="2" id="KW-0378">Hydrolase</keyword>
<dbReference type="InterPro" id="IPR008979">
    <property type="entry name" value="Galactose-bd-like_sf"/>
</dbReference>
<dbReference type="Gene3D" id="2.60.120.260">
    <property type="entry name" value="Galactose-binding domain-like"/>
    <property type="match status" value="2"/>
</dbReference>
<dbReference type="Gene3D" id="2.70.98.10">
    <property type="match status" value="1"/>
</dbReference>
<dbReference type="InterPro" id="IPR004954">
    <property type="entry name" value="Mucin-bd"/>
</dbReference>
<sequence>MQIKQDKYNVAQSKIVNIVGRGSDIRLDMQLDFNNKQTNIGSSLTGKVVDSNNNAIKGAVIKLVDGNFQPLTNTMTDDNGNYFINSLPFSNIYKIIATAIGKIVFQTEPFTLLLGENKTINITLQLDTNTSLGSISGNLKGINGQYIQGAIILLYNLVNGAENLMAITYTDSSGVCVLSELDAGNYKIILNALGYLSEQITVSVKSGIITTFSKVLNENPQAADGIVSGIITDTSNSVVANADVILYNVDKDNSLTPVAFTSTNSAGIYTFINVPAGNYLVKSNQSELVTVADNDIPTTSITSTKNSLENNKFTFQGYNWLSINTIEFDIINKKLIVKSTGTQANEYVDNKLYFSLLLYDGNGNLKASASLTGDDNGNNFASILNGVSFEYGYYFKIYHMEPWRVLISGNVAHAPTDLSLGFNNIDLNIVKLYIESNGLQYVTLSKLYHIDFSTAQNSGNWQSKSGTANITLENNILNIKTVESIIIDDNAPMLDKGVYEATFKYTSNDENHGRIGLVFRYVDNNNWAAICYDLNRWVWRTATGFGDFGANLPILQVGKEYKIRLQYNDKIIILIISGKDLPDGAITMRQYIQEIPIASGKVGFMNWYVDKNIQVKEICLNKIPMQNNLLYIQSNSMKVTLDSKYPRIIEYKWNSDGLILDGERDGVYVVEINGDLYMPEISYNQIDNKTILYTITFNTIQVVITMKIYLINDYTVKNEITEIRENGSFKVKRIKFPNNNVATIKSTDNGQIAATINTGAWGKITDEFLSVDNYNIGVFKRAYAFINNDKFVVTLSSNTFDAESKCILTVENRNNFKQVTLSSGLFEYRKIFDDIAYLDPLPCFEVSIGRDVNGNGVVDWQDGAILFRQNKTPIVGAEYIKDSFSYIALNTAGLAQSPFIKTADIIKRLANYTDGFGQIVLEKGYQGEGHDDVIADIDGHIGIRQGGKDDLNKLIEIASKYNAKIGLHINVTEYHLDAFQIKVENLIPGFIKAWNWVDQGYIVDKKKDFLSGEIKKKIDNLEKEFPGLKWIYVDVYEGEHWVAYKLATLLNSKGWMLGTEYSGPFEEQIGWVHWGSDPSYTNEANKSKIVRFIRNGEQDAYLADDLLKASKHVFPSGWIEKHDLEGPHVIDMIYNQNLPSKYMQHFDIMEWVDDGTNGFVKFNNGLISKRENGNINIYQDDKLIATTPISSLNWRRIGITTLFMPWPWAQIDGKPQKKVYHWNPNGGQTTWDIPNMWSGVSKVKVYKLSAEGRNYINDISVINGKITINAQAKTPYVLFPYDEIVLVNRITTWGEDSLINDPSFDSENISDNWVIKTTSGNNSHISRIKETFEGRLGNYIVRINGNNGANAIISQKINGLSEGKTYTASVWVKLEGDRRVTLGVNCNEKISESTINRKTTRIHRTGKWRGDTFTRIKVHFKVPSGITTATLYVNVANDNKDSKVYLDEFRIWTNPLNLPATNREGYVLYEDFENVDEGWGPFYSTIVYADIAGYESSARRTHFAEKSPNGGQYMCWVIDGRFSFKTNELANNTGELLVTDESTLQLKPNTKYELGFKYTCKLSNLYHIVVNSPTAGILFKAPLLPSNVVGNPEDGADYIREVKTFNSEFITKDADDYYLALEKAYGYDELILDNLYILDKDAGVEGIIAINELYYTNFENSLNSGSWKVLEGEATTTITNNQLNLNTTVSTVIDKNCPMVANGIYKATFMMDSNEGRLGFIFRYLDSNNWCAISYDINKWVWQIPEQYGDLTQGLPNLKANKKYTITIEYNNKDIIVILSGEELINGDIKVKSTIENLPVNSGQIGIISWMASKNIKIDEVALIYDPNIHFEDFNTSNTSGQWKYEIGTGTISIVDGTLNIGTTIGTLIDEKAPLVTNGIYKIDFKYSPNDSNEGRLGFVFRYVDANNWAAVCYDIDRWVCRMPQEEYAIISGLPNLQINKQYNIKIEYNNKNISITLTGEILTNPIIVITSVPQLSVNLGSEGIISWYTDKNITLDNFSVEPIKTLYYVDFNNNSGKWTLVSGEANTTIANGKLNIKTTVSMLIDEKSPIISNGVYKISFKYNNNDLNDGRIGFVFRYVDSNDWAAICYDIDRWVCRFPKEKYTVIGSNLPNLQMNKQYTITIQYNDKKIKTILSGEALPNGEIVSNDYISEVTMNAGKVGLINWYVDKDVELDYIFLQDI</sequence>
<dbReference type="InterPro" id="IPR040502">
    <property type="entry name" value="GH101_dom-6"/>
</dbReference>
<keyword evidence="5" id="KW-1185">Reference proteome</keyword>
<dbReference type="PANTHER" id="PTHR23303">
    <property type="entry name" value="CARBOXYPEPTIDASE REGULATORY REGION-CONTAINING"/>
    <property type="match status" value="1"/>
</dbReference>
<accession>A0A6I1MJ46</accession>
<dbReference type="InterPro" id="IPR014718">
    <property type="entry name" value="GH-type_carb-bd"/>
</dbReference>
<name>A0A6I1MJ46_9CLOT</name>
<dbReference type="SUPFAM" id="SSF49478">
    <property type="entry name" value="Cna protein B-type domain"/>
    <property type="match status" value="1"/>
</dbReference>
<organism evidence="4 5">
    <name type="scientific">Clostridium tarantellae</name>
    <dbReference type="NCBI Taxonomy" id="39493"/>
    <lineage>
        <taxon>Bacteria</taxon>
        <taxon>Bacillati</taxon>
        <taxon>Bacillota</taxon>
        <taxon>Clostridia</taxon>
        <taxon>Eubacteriales</taxon>
        <taxon>Clostridiaceae</taxon>
        <taxon>Clostridium</taxon>
    </lineage>
</organism>
<dbReference type="RefSeq" id="WP_152888373.1">
    <property type="nucleotide sequence ID" value="NZ_WHJC01000041.1"/>
</dbReference>
<dbReference type="Gene3D" id="2.60.120.870">
    <property type="match status" value="4"/>
</dbReference>
<dbReference type="Pfam" id="PF17974">
    <property type="entry name" value="GalBD_like"/>
    <property type="match status" value="1"/>
</dbReference>
<comment type="caution">
    <text evidence="4">The sequence shown here is derived from an EMBL/GenBank/DDBJ whole genome shotgun (WGS) entry which is preliminary data.</text>
</comment>
<dbReference type="InterPro" id="IPR035364">
    <property type="entry name" value="Beta_sandwich_GH101"/>
</dbReference>
<dbReference type="Gene3D" id="2.60.40.1120">
    <property type="entry name" value="Carboxypeptidase-like, regulatory domain"/>
    <property type="match status" value="1"/>
</dbReference>
<dbReference type="Pfam" id="PF12905">
    <property type="entry name" value="Glyco_hydro_101"/>
    <property type="match status" value="1"/>
</dbReference>
<dbReference type="SUPFAM" id="SSF49785">
    <property type="entry name" value="Galactose-binding domain-like"/>
    <property type="match status" value="1"/>
</dbReference>
<gene>
    <name evidence="4" type="ORF">GBZ86_05060</name>
</gene>
<dbReference type="Pfam" id="PF03272">
    <property type="entry name" value="Mucin_bdg"/>
    <property type="match status" value="1"/>
</dbReference>
<dbReference type="InterPro" id="IPR001202">
    <property type="entry name" value="WW_dom"/>
</dbReference>
<feature type="domain" description="WW" evidence="3">
    <location>
        <begin position="1202"/>
        <end position="1236"/>
    </location>
</feature>
<dbReference type="Pfam" id="PF02018">
    <property type="entry name" value="CBM_4_9"/>
    <property type="match status" value="1"/>
</dbReference>
<dbReference type="InterPro" id="IPR025706">
    <property type="entry name" value="Endoa_GalNAc"/>
</dbReference>
<keyword evidence="1" id="KW-0732">Signal</keyword>
<dbReference type="OrthoDB" id="1095434at2"/>
<dbReference type="SUPFAM" id="SSF49452">
    <property type="entry name" value="Starch-binding domain-like"/>
    <property type="match status" value="1"/>
</dbReference>